<organism evidence="1 2">
    <name type="scientific">Chlorella sorokiniana</name>
    <name type="common">Freshwater green alga</name>
    <dbReference type="NCBI Taxonomy" id="3076"/>
    <lineage>
        <taxon>Eukaryota</taxon>
        <taxon>Viridiplantae</taxon>
        <taxon>Chlorophyta</taxon>
        <taxon>core chlorophytes</taxon>
        <taxon>Trebouxiophyceae</taxon>
        <taxon>Chlorellales</taxon>
        <taxon>Chlorellaceae</taxon>
        <taxon>Chlorella clade</taxon>
        <taxon>Chlorella</taxon>
    </lineage>
</organism>
<dbReference type="EMBL" id="LHPG02000014">
    <property type="protein sequence ID" value="PRW39170.1"/>
    <property type="molecule type" value="Genomic_DNA"/>
</dbReference>
<dbReference type="Proteomes" id="UP000239899">
    <property type="component" value="Unassembled WGS sequence"/>
</dbReference>
<sequence>MAHDQPHAAAEWLAGQLARVALSAAPVVLPMLRQVQAIAARQGGQAPPGIEVEVLNSVQLLTSVAHGAVFGLLQHLPPERQAVALPAELLPNWLTSIVCAQLSTAGSFPQGRLPLWALSSSLVGLLSQFGEPGWEQHSAALAALPPAVQNGLVALVLEHVLPTTADGVEAAACGGGCSASSSRSSLPPGMTVLVNGPVLHSVGRLLMARGIDSIVQHAQAAFAAADAAMQLVPLCFQLAATAQPGCGLPPHQLAAPKEFLRVVAEMCQGISFYVFDAGRRGEGHAIAAACQAHTALLWRYHSTGCRAVHAVVAQAHANPGLAAGLLAVLFGLLSMALRMAVGGFDGIGQGTSLGRQALSAAHLEAARAVAAAAPHCWGTAAAPVGVSNTLRSVDMVWTTQHAVACALAAALDDWPWMLDGPLAQLLRWGLGRLYQGDPNRQVGALRLAPVTRVIRTAYKNDQLLLALAEHGVLAELLDIVNAAAQSEPDLMSGIVSALDRLSASVVVESTAGGTEPADDGAGIAAAGAAPAGEGTAKCSRCRVARYCGTACSHADFLAQLLPHR</sequence>
<evidence type="ECO:0000313" key="1">
    <source>
        <dbReference type="EMBL" id="PRW39170.1"/>
    </source>
</evidence>
<dbReference type="AlphaFoldDB" id="A0A2P6TIV9"/>
<accession>A0A2P6TIV9</accession>
<reference evidence="1 2" key="1">
    <citation type="journal article" date="2018" name="Plant J.">
        <title>Genome sequences of Chlorella sorokiniana UTEX 1602 and Micractinium conductrix SAG 241.80: implications to maltose excretion by a green alga.</title>
        <authorList>
            <person name="Arriola M.B."/>
            <person name="Velmurugan N."/>
            <person name="Zhang Y."/>
            <person name="Plunkett M.H."/>
            <person name="Hondzo H."/>
            <person name="Barney B.M."/>
        </authorList>
    </citation>
    <scope>NUCLEOTIDE SEQUENCE [LARGE SCALE GENOMIC DNA]</scope>
    <source>
        <strain evidence="2">UTEX 1602</strain>
    </source>
</reference>
<evidence type="ECO:0008006" key="3">
    <source>
        <dbReference type="Google" id="ProtNLM"/>
    </source>
</evidence>
<evidence type="ECO:0000313" key="2">
    <source>
        <dbReference type="Proteomes" id="UP000239899"/>
    </source>
</evidence>
<gene>
    <name evidence="1" type="ORF">C2E21_7146</name>
</gene>
<name>A0A2P6TIV9_CHLSO</name>
<comment type="caution">
    <text evidence="1">The sequence shown here is derived from an EMBL/GenBank/DDBJ whole genome shotgun (WGS) entry which is preliminary data.</text>
</comment>
<protein>
    <recommendedName>
        <fullName evidence="3">MYND-type domain-containing protein</fullName>
    </recommendedName>
</protein>
<keyword evidence="2" id="KW-1185">Reference proteome</keyword>
<proteinExistence type="predicted"/>